<dbReference type="GO" id="GO:0004177">
    <property type="term" value="F:aminopeptidase activity"/>
    <property type="evidence" value="ECO:0007669"/>
    <property type="project" value="UniProtKB-KW"/>
</dbReference>
<dbReference type="EMBL" id="JBHUEM010000045">
    <property type="protein sequence ID" value="MFD1738463.1"/>
    <property type="molecule type" value="Genomic_DNA"/>
</dbReference>
<gene>
    <name evidence="1" type="ORF">ACFSCX_18225</name>
</gene>
<keyword evidence="1" id="KW-0645">Protease</keyword>
<evidence type="ECO:0000313" key="1">
    <source>
        <dbReference type="EMBL" id="MFD1738463.1"/>
    </source>
</evidence>
<protein>
    <submittedName>
        <fullName evidence="1">Methionine aminopeptidase</fullName>
    </submittedName>
</protein>
<dbReference type="RefSeq" id="WP_377929669.1">
    <property type="nucleotide sequence ID" value="NZ_JBHUEM010000045.1"/>
</dbReference>
<evidence type="ECO:0000313" key="2">
    <source>
        <dbReference type="Proteomes" id="UP001597214"/>
    </source>
</evidence>
<sequence length="69" mass="7958">MGLFNKLSEWNASRQEKYVSTMREKGRCPQCGGLGIYGYSAYEFSYYNNNLDCTGCNGTGMYTKWDELR</sequence>
<accession>A0ABW4LWC0</accession>
<keyword evidence="1" id="KW-0031">Aminopeptidase</keyword>
<keyword evidence="1" id="KW-0378">Hydrolase</keyword>
<proteinExistence type="predicted"/>
<reference evidence="2" key="1">
    <citation type="journal article" date="2019" name="Int. J. Syst. Evol. Microbiol.">
        <title>The Global Catalogue of Microorganisms (GCM) 10K type strain sequencing project: providing services to taxonomists for standard genome sequencing and annotation.</title>
        <authorList>
            <consortium name="The Broad Institute Genomics Platform"/>
            <consortium name="The Broad Institute Genome Sequencing Center for Infectious Disease"/>
            <person name="Wu L."/>
            <person name="Ma J."/>
        </authorList>
    </citation>
    <scope>NUCLEOTIDE SEQUENCE [LARGE SCALE GENOMIC DNA]</scope>
    <source>
        <strain evidence="2">CCUG 49339</strain>
    </source>
</reference>
<dbReference type="InterPro" id="IPR036410">
    <property type="entry name" value="HSP_DnaJ_Cys-rich_dom_sf"/>
</dbReference>
<dbReference type="Proteomes" id="UP001597214">
    <property type="component" value="Unassembled WGS sequence"/>
</dbReference>
<organism evidence="1 2">
    <name type="scientific">Bacillus salitolerans</name>
    <dbReference type="NCBI Taxonomy" id="1437434"/>
    <lineage>
        <taxon>Bacteria</taxon>
        <taxon>Bacillati</taxon>
        <taxon>Bacillota</taxon>
        <taxon>Bacilli</taxon>
        <taxon>Bacillales</taxon>
        <taxon>Bacillaceae</taxon>
        <taxon>Bacillus</taxon>
    </lineage>
</organism>
<keyword evidence="2" id="KW-1185">Reference proteome</keyword>
<dbReference type="SUPFAM" id="SSF57938">
    <property type="entry name" value="DnaJ/Hsp40 cysteine-rich domain"/>
    <property type="match status" value="1"/>
</dbReference>
<name>A0ABW4LWC0_9BACI</name>
<comment type="caution">
    <text evidence="1">The sequence shown here is derived from an EMBL/GenBank/DDBJ whole genome shotgun (WGS) entry which is preliminary data.</text>
</comment>